<sequence length="313" mass="34635">MWRFLSSPYLTLSFALLLSSLCRAQTATTSVDNFLTIVPGPDATAVIFPATCSQIIYPQSNPKSRADALYFYAYYCDIDGRADYPTNGDRECCPANYYHNYGQSSIQFDEWDLEFAQDVCPYGADAQILPYASIGGQVVNYCCPRSFTTSVYSSTTQCVTTVRPTATTDLPRIILATPLFLVNSTVVVTTNSDAEDQKEAHDLGVRIGIGIAISVPIIAGVAFLTRMYMWRRERIRMGDDWDGRRRPFPRYIAMGPVRRPTPCTERDSEYEEPPPPYNAAREGGSSGDPSGDAHGDAPAPEYVRQPEPVVHAS</sequence>
<evidence type="ECO:0000256" key="3">
    <source>
        <dbReference type="SAM" id="SignalP"/>
    </source>
</evidence>
<dbReference type="EMBL" id="JAVHJO010000001">
    <property type="protein sequence ID" value="KAK6544034.1"/>
    <property type="molecule type" value="Genomic_DNA"/>
</dbReference>
<keyword evidence="3" id="KW-0732">Signal</keyword>
<organism evidence="4 5">
    <name type="scientific">Orbilia ellipsospora</name>
    <dbReference type="NCBI Taxonomy" id="2528407"/>
    <lineage>
        <taxon>Eukaryota</taxon>
        <taxon>Fungi</taxon>
        <taxon>Dikarya</taxon>
        <taxon>Ascomycota</taxon>
        <taxon>Pezizomycotina</taxon>
        <taxon>Orbiliomycetes</taxon>
        <taxon>Orbiliales</taxon>
        <taxon>Orbiliaceae</taxon>
        <taxon>Orbilia</taxon>
    </lineage>
</organism>
<proteinExistence type="predicted"/>
<gene>
    <name evidence="4" type="ORF">TWF694_000748</name>
</gene>
<dbReference type="AlphaFoldDB" id="A0AAV9XS51"/>
<keyword evidence="2" id="KW-0812">Transmembrane</keyword>
<comment type="caution">
    <text evidence="4">The sequence shown here is derived from an EMBL/GenBank/DDBJ whole genome shotgun (WGS) entry which is preliminary data.</text>
</comment>
<evidence type="ECO:0000313" key="5">
    <source>
        <dbReference type="Proteomes" id="UP001365542"/>
    </source>
</evidence>
<evidence type="ECO:0000256" key="1">
    <source>
        <dbReference type="SAM" id="MobiDB-lite"/>
    </source>
</evidence>
<feature type="signal peptide" evidence="3">
    <location>
        <begin position="1"/>
        <end position="24"/>
    </location>
</feature>
<evidence type="ECO:0000313" key="4">
    <source>
        <dbReference type="EMBL" id="KAK6544034.1"/>
    </source>
</evidence>
<protein>
    <submittedName>
        <fullName evidence="4">Uncharacterized protein</fullName>
    </submittedName>
</protein>
<keyword evidence="5" id="KW-1185">Reference proteome</keyword>
<keyword evidence="2" id="KW-0472">Membrane</keyword>
<feature type="chain" id="PRO_5043474521" evidence="3">
    <location>
        <begin position="25"/>
        <end position="313"/>
    </location>
</feature>
<evidence type="ECO:0000256" key="2">
    <source>
        <dbReference type="SAM" id="Phobius"/>
    </source>
</evidence>
<feature type="transmembrane region" description="Helical" evidence="2">
    <location>
        <begin position="207"/>
        <end position="228"/>
    </location>
</feature>
<reference evidence="4 5" key="1">
    <citation type="submission" date="2019-10" db="EMBL/GenBank/DDBJ databases">
        <authorList>
            <person name="Palmer J.M."/>
        </authorList>
    </citation>
    <scope>NUCLEOTIDE SEQUENCE [LARGE SCALE GENOMIC DNA]</scope>
    <source>
        <strain evidence="4 5">TWF694</strain>
    </source>
</reference>
<keyword evidence="2" id="KW-1133">Transmembrane helix</keyword>
<name>A0AAV9XS51_9PEZI</name>
<feature type="region of interest" description="Disordered" evidence="1">
    <location>
        <begin position="253"/>
        <end position="313"/>
    </location>
</feature>
<dbReference type="Proteomes" id="UP001365542">
    <property type="component" value="Unassembled WGS sequence"/>
</dbReference>
<accession>A0AAV9XS51</accession>